<accession>A0A811UU84</accession>
<comment type="caution">
    <text evidence="1">The sequence shown here is derived from an EMBL/GenBank/DDBJ whole genome shotgun (WGS) entry which is preliminary data.</text>
</comment>
<dbReference type="EMBL" id="CAJHJT010000034">
    <property type="protein sequence ID" value="CAD7002251.1"/>
    <property type="molecule type" value="Genomic_DNA"/>
</dbReference>
<protein>
    <submittedName>
        <fullName evidence="1">(Mediterranean fruit fly) hypothetical protein</fullName>
    </submittedName>
</protein>
<evidence type="ECO:0000313" key="1">
    <source>
        <dbReference type="EMBL" id="CAD7002251.1"/>
    </source>
</evidence>
<gene>
    <name evidence="1" type="ORF">CCAP1982_LOCUS10747</name>
</gene>
<evidence type="ECO:0000313" key="2">
    <source>
        <dbReference type="Proteomes" id="UP000606786"/>
    </source>
</evidence>
<keyword evidence="2" id="KW-1185">Reference proteome</keyword>
<reference evidence="1" key="1">
    <citation type="submission" date="2020-11" db="EMBL/GenBank/DDBJ databases">
        <authorList>
            <person name="Whitehead M."/>
        </authorList>
    </citation>
    <scope>NUCLEOTIDE SEQUENCE</scope>
    <source>
        <strain evidence="1">EGII</strain>
    </source>
</reference>
<organism evidence="1 2">
    <name type="scientific">Ceratitis capitata</name>
    <name type="common">Mediterranean fruit fly</name>
    <name type="synonym">Tephritis capitata</name>
    <dbReference type="NCBI Taxonomy" id="7213"/>
    <lineage>
        <taxon>Eukaryota</taxon>
        <taxon>Metazoa</taxon>
        <taxon>Ecdysozoa</taxon>
        <taxon>Arthropoda</taxon>
        <taxon>Hexapoda</taxon>
        <taxon>Insecta</taxon>
        <taxon>Pterygota</taxon>
        <taxon>Neoptera</taxon>
        <taxon>Endopterygota</taxon>
        <taxon>Diptera</taxon>
        <taxon>Brachycera</taxon>
        <taxon>Muscomorpha</taxon>
        <taxon>Tephritoidea</taxon>
        <taxon>Tephritidae</taxon>
        <taxon>Ceratitis</taxon>
        <taxon>Ceratitis</taxon>
    </lineage>
</organism>
<name>A0A811UU84_CERCA</name>
<dbReference type="Proteomes" id="UP000606786">
    <property type="component" value="Unassembled WGS sequence"/>
</dbReference>
<sequence length="88" mass="9745">MLQRPQCGSHRSALWPACRDKNYEENNVNVGDDIVDGADDIGATLCGRRCAIDTFFFSFLAVPALLHQISQTESTESSNDDHADEKKT</sequence>
<dbReference type="AlphaFoldDB" id="A0A811UU84"/>
<proteinExistence type="predicted"/>